<protein>
    <recommendedName>
        <fullName evidence="4">Cell division protein FtsX</fullName>
    </recommendedName>
</protein>
<accession>H5S8K6</accession>
<sequence length="271" mass="29297">MNTFLVVELLRTLVTRWRLLVWGLGALVLMAVSFGLFAVVTLASGEWGENRLIVLFDPGVSSEQIRQVYRQVREWEAISEVFYIPKDDPRYAQDGVESARAPAGYLRVTVRQVSDTREAEAALRDLPGVASVQTYQKGALRALITSEASAHAGATGLKVGSVFASVVVLVVLLRVLAQAWRGELEILYLSGLPPRAIRWAFVSVAVLWALGAGVVAIVISVSARTASAVQYWLPELLQPGSVWYVSMWVLGVALLVGIGAGLVGALGIRGR</sequence>
<evidence type="ECO:0008006" key="4">
    <source>
        <dbReference type="Google" id="ProtNLM"/>
    </source>
</evidence>
<name>H5S8K6_9BACT</name>
<evidence type="ECO:0000313" key="3">
    <source>
        <dbReference type="EMBL" id="BAL52617.1"/>
    </source>
</evidence>
<keyword evidence="1" id="KW-1133">Transmembrane helix</keyword>
<evidence type="ECO:0000313" key="2">
    <source>
        <dbReference type="EMBL" id="BAL52492.1"/>
    </source>
</evidence>
<proteinExistence type="predicted"/>
<feature type="transmembrane region" description="Helical" evidence="1">
    <location>
        <begin position="243"/>
        <end position="268"/>
    </location>
</feature>
<keyword evidence="1" id="KW-0812">Transmembrane</keyword>
<reference evidence="2" key="1">
    <citation type="journal article" date="2005" name="Environ. Microbiol.">
        <title>Genetic and functional properties of uncultivated thermophilic crenarchaeotes from a subsurface gold mine as revealed by analysis of genome fragments.</title>
        <authorList>
            <person name="Nunoura T."/>
            <person name="Hirayama H."/>
            <person name="Takami H."/>
            <person name="Oida H."/>
            <person name="Nishi S."/>
            <person name="Shimamura S."/>
            <person name="Suzuki Y."/>
            <person name="Inagaki F."/>
            <person name="Takai K."/>
            <person name="Nealson K.H."/>
            <person name="Horikoshi K."/>
        </authorList>
    </citation>
    <scope>NUCLEOTIDE SEQUENCE</scope>
</reference>
<feature type="transmembrane region" description="Helical" evidence="1">
    <location>
        <begin position="197"/>
        <end position="223"/>
    </location>
</feature>
<gene>
    <name evidence="2" type="ORF">HGMM_F01E02C35</name>
    <name evidence="3" type="ORF">HGMM_F01H03C19</name>
</gene>
<keyword evidence="1" id="KW-0472">Membrane</keyword>
<organism evidence="2">
    <name type="scientific">uncultured Acetothermia bacterium</name>
    <dbReference type="NCBI Taxonomy" id="236499"/>
    <lineage>
        <taxon>Bacteria</taxon>
        <taxon>Candidatus Bipolaricaulota</taxon>
        <taxon>environmental samples</taxon>
    </lineage>
</organism>
<evidence type="ECO:0000256" key="1">
    <source>
        <dbReference type="SAM" id="Phobius"/>
    </source>
</evidence>
<feature type="transmembrane region" description="Helical" evidence="1">
    <location>
        <begin position="19"/>
        <end position="43"/>
    </location>
</feature>
<dbReference type="AlphaFoldDB" id="H5S8K6"/>
<dbReference type="GO" id="GO:0005886">
    <property type="term" value="C:plasma membrane"/>
    <property type="evidence" value="ECO:0007669"/>
    <property type="project" value="UniProtKB-SubCell"/>
</dbReference>
<reference evidence="2" key="2">
    <citation type="journal article" date="2012" name="PLoS ONE">
        <title>A Deeply Branching Thermophilic Bacterium with an Ancient Acetyl-CoA Pathway Dominates a Subsurface Ecosystem.</title>
        <authorList>
            <person name="Takami H."/>
            <person name="Noguchi H."/>
            <person name="Takaki Y."/>
            <person name="Uchiyama I."/>
            <person name="Toyoda A."/>
            <person name="Nishi S."/>
            <person name="Chee G.-J."/>
            <person name="Arai W."/>
            <person name="Nunoura T."/>
            <person name="Itoh T."/>
            <person name="Hattori M."/>
            <person name="Takai K."/>
        </authorList>
    </citation>
    <scope>NUCLEOTIDE SEQUENCE</scope>
</reference>
<feature type="transmembrane region" description="Helical" evidence="1">
    <location>
        <begin position="159"/>
        <end position="177"/>
    </location>
</feature>
<dbReference type="EMBL" id="AP011634">
    <property type="protein sequence ID" value="BAL52617.1"/>
    <property type="molecule type" value="Genomic_DNA"/>
</dbReference>
<dbReference type="EMBL" id="AP011629">
    <property type="protein sequence ID" value="BAL52492.1"/>
    <property type="molecule type" value="Genomic_DNA"/>
</dbReference>